<evidence type="ECO:0000259" key="8">
    <source>
        <dbReference type="Pfam" id="PF02278"/>
    </source>
</evidence>
<comment type="cofactor">
    <cofactor evidence="1">
        <name>Ca(2+)</name>
        <dbReference type="ChEBI" id="CHEBI:29108"/>
    </cofactor>
</comment>
<keyword evidence="6" id="KW-0456">Lyase</keyword>
<dbReference type="PANTHER" id="PTHR38481">
    <property type="entry name" value="HYALURONATE LYASE"/>
    <property type="match status" value="1"/>
</dbReference>
<feature type="active site" evidence="7">
    <location>
        <position position="354"/>
    </location>
</feature>
<dbReference type="SUPFAM" id="SSF49863">
    <property type="entry name" value="Hyaluronate lyase-like, C-terminal domain"/>
    <property type="match status" value="1"/>
</dbReference>
<name>A0A366L3L2_9SPHI</name>
<evidence type="ECO:0000313" key="11">
    <source>
        <dbReference type="EMBL" id="RBQ07894.1"/>
    </source>
</evidence>
<feature type="domain" description="Polysaccharide lyase 8 N-terminal alpha-helical" evidence="10">
    <location>
        <begin position="135"/>
        <end position="357"/>
    </location>
</feature>
<evidence type="ECO:0000259" key="10">
    <source>
        <dbReference type="Pfam" id="PF08124"/>
    </source>
</evidence>
<evidence type="ECO:0000313" key="12">
    <source>
        <dbReference type="Proteomes" id="UP000252081"/>
    </source>
</evidence>
<dbReference type="Pfam" id="PF08124">
    <property type="entry name" value="Lyase_8_N"/>
    <property type="match status" value="1"/>
</dbReference>
<dbReference type="SUPFAM" id="SSF48230">
    <property type="entry name" value="Chondroitin AC/alginate lyase"/>
    <property type="match status" value="1"/>
</dbReference>
<dbReference type="InterPro" id="IPR003159">
    <property type="entry name" value="Lyase_8_central_dom"/>
</dbReference>
<comment type="caution">
    <text evidence="11">The sequence shown here is derived from an EMBL/GenBank/DDBJ whole genome shotgun (WGS) entry which is preliminary data.</text>
</comment>
<evidence type="ECO:0000256" key="1">
    <source>
        <dbReference type="ARBA" id="ARBA00001913"/>
    </source>
</evidence>
<comment type="similarity">
    <text evidence="2">Belongs to the polysaccharide lyase 8 family.</text>
</comment>
<dbReference type="SUPFAM" id="SSF74650">
    <property type="entry name" value="Galactose mutarotase-like"/>
    <property type="match status" value="1"/>
</dbReference>
<protein>
    <recommendedName>
        <fullName evidence="13">Chondroitin AC lyase</fullName>
    </recommendedName>
</protein>
<dbReference type="InterPro" id="IPR011071">
    <property type="entry name" value="Lyase_8-like_C"/>
</dbReference>
<proteinExistence type="inferred from homology"/>
<dbReference type="GO" id="GO:0005975">
    <property type="term" value="P:carbohydrate metabolic process"/>
    <property type="evidence" value="ECO:0007669"/>
    <property type="project" value="InterPro"/>
</dbReference>
<dbReference type="Gene3D" id="2.60.220.10">
    <property type="entry name" value="Polysaccharide lyase family 8-like, C-terminal"/>
    <property type="match status" value="1"/>
</dbReference>
<dbReference type="InterPro" id="IPR004103">
    <property type="entry name" value="Lyase_8_C"/>
</dbReference>
<feature type="domain" description="Polysaccharide lyase family 8 C-terminal" evidence="9">
    <location>
        <begin position="658"/>
        <end position="720"/>
    </location>
</feature>
<evidence type="ECO:0000256" key="3">
    <source>
        <dbReference type="ARBA" id="ARBA00011245"/>
    </source>
</evidence>
<evidence type="ECO:0000259" key="9">
    <source>
        <dbReference type="Pfam" id="PF02884"/>
    </source>
</evidence>
<dbReference type="GO" id="GO:0005576">
    <property type="term" value="C:extracellular region"/>
    <property type="evidence" value="ECO:0007669"/>
    <property type="project" value="InterPro"/>
</dbReference>
<feature type="active site" evidence="7">
    <location>
        <position position="300"/>
    </location>
</feature>
<evidence type="ECO:0000256" key="6">
    <source>
        <dbReference type="ARBA" id="ARBA00023239"/>
    </source>
</evidence>
<dbReference type="Gene3D" id="1.50.10.100">
    <property type="entry name" value="Chondroitin AC/alginate lyase"/>
    <property type="match status" value="1"/>
</dbReference>
<dbReference type="InterPro" id="IPR011013">
    <property type="entry name" value="Gal_mutarotase_sf_dom"/>
</dbReference>
<gene>
    <name evidence="11" type="ORF">DRW42_09850</name>
</gene>
<evidence type="ECO:0008006" key="13">
    <source>
        <dbReference type="Google" id="ProtNLM"/>
    </source>
</evidence>
<dbReference type="InterPro" id="IPR014718">
    <property type="entry name" value="GH-type_carb-bd"/>
</dbReference>
<dbReference type="AlphaFoldDB" id="A0A366L3L2"/>
<dbReference type="InterPro" id="IPR008929">
    <property type="entry name" value="Chondroitin_lyas"/>
</dbReference>
<dbReference type="GO" id="GO:0030246">
    <property type="term" value="F:carbohydrate binding"/>
    <property type="evidence" value="ECO:0007669"/>
    <property type="project" value="InterPro"/>
</dbReference>
<keyword evidence="5" id="KW-0106">Calcium</keyword>
<dbReference type="Pfam" id="PF02278">
    <property type="entry name" value="Lyase_8"/>
    <property type="match status" value="1"/>
</dbReference>
<feature type="domain" description="Polysaccharide lyase family 8 central" evidence="8">
    <location>
        <begin position="406"/>
        <end position="639"/>
    </location>
</feature>
<dbReference type="Proteomes" id="UP000252081">
    <property type="component" value="Unassembled WGS sequence"/>
</dbReference>
<dbReference type="Pfam" id="PF02884">
    <property type="entry name" value="Lyase_8_C"/>
    <property type="match status" value="1"/>
</dbReference>
<dbReference type="Gene3D" id="2.70.98.10">
    <property type="match status" value="1"/>
</dbReference>
<keyword evidence="12" id="KW-1185">Reference proteome</keyword>
<sequence>MKMLLKNITPNESALKISYLWDRRASFQKINEAVMVFYHKLKTSLRLLAINYSTLIMPLKMKNCLFFLLFIFVQFSFAQEKKEPNKNEITILRNKCRDFLRSETTYGTEQSYILTDDVIFKTDAKGYFENLSQDGSWSDIDYKSQMRGAWRPSWHLYRTMLLYRAYHKNKNPKYLSAVHNAIAFWIKNDFKCENWWQNNINTPFAYTSLMLMLDTDALLEELTFLDKVIIGRIPVYKATGQNLIWQLDNEARVALIKNDIEVFAQVMKKMQEVISISAKEGIQPDYSFQQHGPMLQFGNYGMHFTNSLLFWMTITSSSSVAFAKNKQQIIFDYVSKGLRWSIYKKRMDITAIGRQLRENSGLKRGDNLNVNSKMIRSFDKGDGCRYMISGYPERALKDCKLTGINSFWRSGYLVSRNQDNYMISVKTHSPLVSRIESINTENLKGPFLNDGVTLIQRSGKEYSNIEPLWNWSMLPGTTGDLTTDPKGKVAVSSANKGLFTGQVSNGNIALSTLDYDRAGIKAHKSYFFFNGLMIALGADINAPNRENLITTVDQKLYDLDKPLLKGKNKEEVSWMWQDSVAYFFPDRETDLIIKTEKRDGNWNLVDEASGNKPVSGNMLTAYISHKSSTSYSYIIKPALSLVETKSVKVGDLVKNIINTEATQAIMTDNLLIAAFFKAGSVNILPAVAFSTDQSCIVIIKKEQGKYHLWIADPTRKMENINIMLGGINKNIILPKGDLSGSTIEVVL</sequence>
<evidence type="ECO:0000256" key="2">
    <source>
        <dbReference type="ARBA" id="ARBA00006699"/>
    </source>
</evidence>
<evidence type="ECO:0000256" key="5">
    <source>
        <dbReference type="ARBA" id="ARBA00022837"/>
    </source>
</evidence>
<dbReference type="PANTHER" id="PTHR38481:SF1">
    <property type="entry name" value="HYALURONATE LYASE"/>
    <property type="match status" value="1"/>
</dbReference>
<evidence type="ECO:0000256" key="7">
    <source>
        <dbReference type="PIRSR" id="PIRSR638970-1"/>
    </source>
</evidence>
<dbReference type="InterPro" id="IPR038970">
    <property type="entry name" value="Lyase_8"/>
</dbReference>
<accession>A0A366L3L2</accession>
<dbReference type="InterPro" id="IPR012970">
    <property type="entry name" value="Lyase_8_alpha_N"/>
</dbReference>
<reference evidence="11 12" key="1">
    <citation type="submission" date="2018-07" db="EMBL/GenBank/DDBJ databases">
        <title>A draft genome of a endophytic bacteria, a new species of Pedobacter.</title>
        <authorList>
            <person name="Zhang Z.D."/>
            <person name="Chen Z.J."/>
        </authorList>
    </citation>
    <scope>NUCLEOTIDE SEQUENCE [LARGE SCALE GENOMIC DNA]</scope>
    <source>
        <strain evidence="11 12">RS10</strain>
    </source>
</reference>
<dbReference type="EMBL" id="QNQU01000007">
    <property type="protein sequence ID" value="RBQ07894.1"/>
    <property type="molecule type" value="Genomic_DNA"/>
</dbReference>
<dbReference type="GO" id="GO:0016837">
    <property type="term" value="F:carbon-oxygen lyase activity, acting on polysaccharides"/>
    <property type="evidence" value="ECO:0007669"/>
    <property type="project" value="UniProtKB-ARBA"/>
</dbReference>
<evidence type="ECO:0000256" key="4">
    <source>
        <dbReference type="ARBA" id="ARBA00022729"/>
    </source>
</evidence>
<feature type="active site" evidence="7">
    <location>
        <position position="291"/>
    </location>
</feature>
<comment type="subunit">
    <text evidence="3">Monomer.</text>
</comment>
<keyword evidence="4" id="KW-0732">Signal</keyword>
<organism evidence="11 12">
    <name type="scientific">Pedobacter miscanthi</name>
    <dbReference type="NCBI Taxonomy" id="2259170"/>
    <lineage>
        <taxon>Bacteria</taxon>
        <taxon>Pseudomonadati</taxon>
        <taxon>Bacteroidota</taxon>
        <taxon>Sphingobacteriia</taxon>
        <taxon>Sphingobacteriales</taxon>
        <taxon>Sphingobacteriaceae</taxon>
        <taxon>Pedobacter</taxon>
    </lineage>
</organism>